<reference evidence="2" key="1">
    <citation type="submission" date="2021-02" db="EMBL/GenBank/DDBJ databases">
        <authorList>
            <person name="Cremers G."/>
            <person name="Picone N."/>
        </authorList>
    </citation>
    <scope>NUCLEOTIDE SEQUENCE</scope>
    <source>
        <strain evidence="2">PQ17</strain>
    </source>
</reference>
<evidence type="ECO:0000256" key="1">
    <source>
        <dbReference type="SAM" id="MobiDB-lite"/>
    </source>
</evidence>
<organism evidence="2 3">
    <name type="scientific">Candidatus Methylacidithermus pantelleriae</name>
    <dbReference type="NCBI Taxonomy" id="2744239"/>
    <lineage>
        <taxon>Bacteria</taxon>
        <taxon>Pseudomonadati</taxon>
        <taxon>Verrucomicrobiota</taxon>
        <taxon>Methylacidiphilae</taxon>
        <taxon>Methylacidiphilales</taxon>
        <taxon>Methylacidiphilaceae</taxon>
        <taxon>Candidatus Methylacidithermus</taxon>
    </lineage>
</organism>
<keyword evidence="3" id="KW-1185">Reference proteome</keyword>
<evidence type="ECO:0000313" key="3">
    <source>
        <dbReference type="Proteomes" id="UP000663859"/>
    </source>
</evidence>
<dbReference type="Proteomes" id="UP000663859">
    <property type="component" value="Unassembled WGS sequence"/>
</dbReference>
<gene>
    <name evidence="2" type="ORF">MPNT_20149</name>
</gene>
<name>A0A8J2BI07_9BACT</name>
<feature type="region of interest" description="Disordered" evidence="1">
    <location>
        <begin position="58"/>
        <end position="78"/>
    </location>
</feature>
<accession>A0A8J2BI07</accession>
<evidence type="ECO:0000313" key="2">
    <source>
        <dbReference type="EMBL" id="CAF0696203.1"/>
    </source>
</evidence>
<proteinExistence type="predicted"/>
<protein>
    <submittedName>
        <fullName evidence="2">Uncharacterized protein</fullName>
    </submittedName>
</protein>
<dbReference type="EMBL" id="CAJNOB010000012">
    <property type="protein sequence ID" value="CAF0696203.1"/>
    <property type="molecule type" value="Genomic_DNA"/>
</dbReference>
<dbReference type="AlphaFoldDB" id="A0A8J2BI07"/>
<comment type="caution">
    <text evidence="2">The sequence shown here is derived from an EMBL/GenBank/DDBJ whole genome shotgun (WGS) entry which is preliminary data.</text>
</comment>
<sequence>MAVKLPLRSGRERMAGVGRASRCGTDSFMTRRLAGTVGIEINEDHLALVEMGLLGQFRENPLDPTESPQQERGRSQSDFLGMRARRLARVVQKWGKALVIERWDLWKRKLKFESVDPVRARSLFSFAYWQGDRDCPRGAILLPESRCLKSTRCTRL</sequence>